<feature type="region of interest" description="Disordered" evidence="1">
    <location>
        <begin position="1110"/>
        <end position="1261"/>
    </location>
</feature>
<feature type="compositionally biased region" description="Low complexity" evidence="1">
    <location>
        <begin position="737"/>
        <end position="768"/>
    </location>
</feature>
<feature type="region of interest" description="Disordered" evidence="1">
    <location>
        <begin position="194"/>
        <end position="474"/>
    </location>
</feature>
<evidence type="ECO:0000313" key="3">
    <source>
        <dbReference type="EMBL" id="GGR56067.1"/>
    </source>
</evidence>
<feature type="region of interest" description="Disordered" evidence="1">
    <location>
        <begin position="498"/>
        <end position="708"/>
    </location>
</feature>
<feature type="compositionally biased region" description="Low complexity" evidence="1">
    <location>
        <begin position="1143"/>
        <end position="1166"/>
    </location>
</feature>
<feature type="compositionally biased region" description="Low complexity" evidence="1">
    <location>
        <begin position="307"/>
        <end position="333"/>
    </location>
</feature>
<feature type="compositionally biased region" description="Pro residues" evidence="1">
    <location>
        <begin position="957"/>
        <end position="968"/>
    </location>
</feature>
<feature type="compositionally biased region" description="Basic and acidic residues" evidence="1">
    <location>
        <begin position="419"/>
        <end position="435"/>
    </location>
</feature>
<sequence length="1828" mass="184538">MSIFDERLRRLKHASQMAVTRRDHPRSDAALAANPTLTLNPPSPLSPLSPWSPVTPFTQPAVPGHLPGHPLSRARSGPRRVPARLLSAPPGAVTPTPDDLPQWSPAATPDLFVPGPAPRNTDNHAAEWAAGWAAAPAVNDPYGDYEDALAAGLSPLPPLGALPPEPLPDRAAPREADAHRPAPLRPASFLETMALNAPPPEPDAATEKTPDTLPATEPAPEPSTEPQAGSTGPQVTGPQVPGPQVNAPQVNGPAQPHTELPQTTPPSPAPPITGLPIAALPDPVTPGPEAPRPPAPQATGAQAITRTETAPETGAATEIEASTGTPVTGTPVTETQDAGTRVTGTGTTSEPRADRSEPAAPAPAAPAPSGKRDGSDQPPRPATPAAPEPSRTPAPDATAGEPTDEDGPPLVFPDVLPPDVREQQEQERRELERLLRSGNNDIPVRLPRRPRPQAAPIVAPKVEEEVKPAPPIPQDVSQNILARLNRFAELEERGEIESSALGAGQLHAWQDHHPERNVSAPGAAEPDLTDRAAPTQARADQPGTRGSVTPRLRARASRSGRNARTPDGGPADPDEEPDTAGHTPGQPAASAPMLGAPVPSEPAPSEPVPSPTVSSLSVPDTAVPDMPGPAQDEPAGSSRAEAAPVQVHSADTSLAEISRPAPTAPSPAAALDRLMPPAAPVPVATAPGADRSSDAPLPGGTPVTPAVQAPVQAPVVGVQAAPFPVAGQVPPHPDLRPTPGVQPGPVGRPGTQPEAPSSTAARPAAVRPTADEGLPGEAVPVLPGSGTPRSEGMDRAPLPAIPPPAIPLAARPVQRSVLEREAFPALPVPILPVPGLPAAQGVVSVPPAAPVGRPSGATRRPDRNGVQPLPSRTDQVPANEATTGATTGAVPSPAGPADTAPDFPADRTREPVAGTHPPRLLPPQPAPPPADLTRPVLSVPLSSAPLSSAPLSSVPVAPVPVPVVPVLPVPAHLTGSGPVPGWPEETVDGPQVTPAPLSPEQSHAEPTGREAAAPATERPPLPETPRLPDPPTGHPAGQAGRNAPSPLNWPEAPAAPQTGPVVQAETAPIATAPIATGPITTAPVVTAPVVPLPIVPGPVIPGPVAAAPVPSDGRPAAVRPGATSGPEAGDVPGRSLRAERAEPASAQSRSAQSQSAQSRSAQVQPVRPGISSAAPAVWEGPARAAPRVLPRPVSAQPAGVGPARTSLNAPPLPVQRSARPDAAQVPVDAEVDAGRSASTVPGRAPTTRPAPAVPAPENPDSPPADALVTMPVAVQPTPVQLSPVQPSPVRPQLAPVQVPDLNPGAGSWPAGPGGPVAVLPVAGLPTVSSTGVLPAGPFQSSPVGTGYAVDGPLHLPYARDPDGQRGRTAPVPAEAAEVVPVLPDAPFSAADGRPGTAMQVPWVEAVVPGFEGPGVPGSGDRPGVQFTAVPAPVTAAAVGGLTDSVTGGPTGGLNDGWESTLRAALPSLFGPGPSIRIPVPEIPGLVGPGPEVSGPVVSGPVGPGTSRPGVQAVTPQGAPLHRDGLPGALLPGTLLGGSELDGPQARLLRTLQAAVIRDGHGQPLPPGVQASLAQLMGTSVADVRVIRNAGVPAALRAARAEALTVGRTVFLSPDTPLESAAGRALAAHEVTHALRRDRAGFVPEVLRRAPGRPDSGAEEAVALATEHASARQSAQDVRAGSRPGMNTSAQWAWTVNPFRNDGPSDGPDDSTDARADASPWWSSDVPSPAGRGPLSGQRAPEPAPPPPLPLPALGMASGGLGSAGSLLGGVVNAAASDRAAPQVPKDTQAGAPPVGRRAQAPAQVDLDQVAREVYARLRDRLSSELRRH</sequence>
<feature type="compositionally biased region" description="Low complexity" evidence="1">
    <location>
        <begin position="1239"/>
        <end position="1250"/>
    </location>
</feature>
<accession>A0ABQ2RS20</accession>
<feature type="compositionally biased region" description="Polar residues" evidence="1">
    <location>
        <begin position="1684"/>
        <end position="1693"/>
    </location>
</feature>
<protein>
    <recommendedName>
        <fullName evidence="2">eCIS core domain-containing protein</fullName>
    </recommendedName>
</protein>
<reference evidence="4" key="1">
    <citation type="journal article" date="2019" name="Int. J. Syst. Evol. Microbiol.">
        <title>The Global Catalogue of Microorganisms (GCM) 10K type strain sequencing project: providing services to taxonomists for standard genome sequencing and annotation.</title>
        <authorList>
            <consortium name="The Broad Institute Genomics Platform"/>
            <consortium name="The Broad Institute Genome Sequencing Center for Infectious Disease"/>
            <person name="Wu L."/>
            <person name="Ma J."/>
        </authorList>
    </citation>
    <scope>NUCLEOTIDE SEQUENCE [LARGE SCALE GENOMIC DNA]</scope>
    <source>
        <strain evidence="4">JCM 31404</strain>
    </source>
</reference>
<feature type="region of interest" description="Disordered" evidence="1">
    <location>
        <begin position="1647"/>
        <end position="1803"/>
    </location>
</feature>
<dbReference type="InterPro" id="IPR025295">
    <property type="entry name" value="eCIS_core_dom"/>
</dbReference>
<dbReference type="Pfam" id="PF13699">
    <property type="entry name" value="eCIS_core"/>
    <property type="match status" value="1"/>
</dbReference>
<name>A0ABQ2RS20_9DEIO</name>
<organism evidence="3 4">
    <name type="scientific">Deinococcus seoulensis</name>
    <dbReference type="NCBI Taxonomy" id="1837379"/>
    <lineage>
        <taxon>Bacteria</taxon>
        <taxon>Thermotogati</taxon>
        <taxon>Deinococcota</taxon>
        <taxon>Deinococci</taxon>
        <taxon>Deinococcales</taxon>
        <taxon>Deinococcaceae</taxon>
        <taxon>Deinococcus</taxon>
    </lineage>
</organism>
<feature type="region of interest" description="Disordered" evidence="1">
    <location>
        <begin position="723"/>
        <end position="800"/>
    </location>
</feature>
<proteinExistence type="predicted"/>
<feature type="compositionally biased region" description="Pro residues" evidence="1">
    <location>
        <begin position="1017"/>
        <end position="1033"/>
    </location>
</feature>
<gene>
    <name evidence="3" type="ORF">GCM10008959_17100</name>
</gene>
<feature type="compositionally biased region" description="Pro residues" evidence="1">
    <location>
        <begin position="378"/>
        <end position="392"/>
    </location>
</feature>
<evidence type="ECO:0000259" key="2">
    <source>
        <dbReference type="Pfam" id="PF13699"/>
    </source>
</evidence>
<dbReference type="RefSeq" id="WP_189064570.1">
    <property type="nucleotide sequence ID" value="NZ_BMQM01000009.1"/>
</dbReference>
<evidence type="ECO:0000313" key="4">
    <source>
        <dbReference type="Proteomes" id="UP000634308"/>
    </source>
</evidence>
<feature type="compositionally biased region" description="Pro residues" evidence="1">
    <location>
        <begin position="1741"/>
        <end position="1750"/>
    </location>
</feature>
<feature type="compositionally biased region" description="Pro residues" evidence="1">
    <location>
        <begin position="156"/>
        <end position="166"/>
    </location>
</feature>
<dbReference type="Proteomes" id="UP000634308">
    <property type="component" value="Unassembled WGS sequence"/>
</dbReference>
<feature type="compositionally biased region" description="Low complexity" evidence="1">
    <location>
        <begin position="559"/>
        <end position="571"/>
    </location>
</feature>
<feature type="region of interest" description="Disordered" evidence="1">
    <location>
        <begin position="156"/>
        <end position="180"/>
    </location>
</feature>
<feature type="domain" description="eCIS core" evidence="2">
    <location>
        <begin position="1563"/>
        <end position="1638"/>
    </location>
</feature>
<comment type="caution">
    <text evidence="3">The sequence shown here is derived from an EMBL/GenBank/DDBJ whole genome shotgun (WGS) entry which is preliminary data.</text>
</comment>
<keyword evidence="4" id="KW-1185">Reference proteome</keyword>
<feature type="compositionally biased region" description="Low complexity" evidence="1">
    <location>
        <begin position="408"/>
        <end position="418"/>
    </location>
</feature>
<feature type="compositionally biased region" description="Low complexity" evidence="1">
    <location>
        <begin position="931"/>
        <end position="956"/>
    </location>
</feature>
<feature type="compositionally biased region" description="Low complexity" evidence="1">
    <location>
        <begin position="1181"/>
        <end position="1195"/>
    </location>
</feature>
<feature type="compositionally biased region" description="Low complexity" evidence="1">
    <location>
        <begin position="224"/>
        <end position="245"/>
    </location>
</feature>
<feature type="compositionally biased region" description="Pro residues" evidence="1">
    <location>
        <begin position="919"/>
        <end position="930"/>
    </location>
</feature>
<feature type="compositionally biased region" description="Pro residues" evidence="1">
    <location>
        <begin position="1251"/>
        <end position="1261"/>
    </location>
</feature>
<evidence type="ECO:0000256" key="1">
    <source>
        <dbReference type="SAM" id="MobiDB-lite"/>
    </source>
</evidence>
<feature type="compositionally biased region" description="Polar residues" evidence="1">
    <location>
        <begin position="334"/>
        <end position="350"/>
    </location>
</feature>
<feature type="compositionally biased region" description="Basic and acidic residues" evidence="1">
    <location>
        <begin position="167"/>
        <end position="180"/>
    </location>
</feature>
<feature type="region of interest" description="Disordered" evidence="1">
    <location>
        <begin position="846"/>
        <end position="1061"/>
    </location>
</feature>
<feature type="compositionally biased region" description="Pro residues" evidence="1">
    <location>
        <begin position="599"/>
        <end position="610"/>
    </location>
</feature>
<feature type="compositionally biased region" description="Low complexity" evidence="1">
    <location>
        <begin position="846"/>
        <end position="857"/>
    </location>
</feature>
<feature type="compositionally biased region" description="Low complexity" evidence="1">
    <location>
        <begin position="877"/>
        <end position="897"/>
    </location>
</feature>
<feature type="region of interest" description="Disordered" evidence="1">
    <location>
        <begin position="34"/>
        <end position="79"/>
    </location>
</feature>
<dbReference type="EMBL" id="BMQM01000009">
    <property type="protein sequence ID" value="GGR56067.1"/>
    <property type="molecule type" value="Genomic_DNA"/>
</dbReference>
<feature type="compositionally biased region" description="Pro residues" evidence="1">
    <location>
        <begin position="283"/>
        <end position="296"/>
    </location>
</feature>
<feature type="compositionally biased region" description="Pro residues" evidence="1">
    <location>
        <begin position="263"/>
        <end position="273"/>
    </location>
</feature>